<evidence type="ECO:0000256" key="5">
    <source>
        <dbReference type="ARBA" id="ARBA00023004"/>
    </source>
</evidence>
<evidence type="ECO:0000256" key="7">
    <source>
        <dbReference type="PIRSR" id="PIRSR602403-1"/>
    </source>
</evidence>
<evidence type="ECO:0000256" key="1">
    <source>
        <dbReference type="ARBA" id="ARBA00001971"/>
    </source>
</evidence>
<feature type="binding site" description="axial binding residue" evidence="7">
    <location>
        <position position="382"/>
    </location>
    <ligand>
        <name>heme</name>
        <dbReference type="ChEBI" id="CHEBI:30413"/>
    </ligand>
    <ligandPart>
        <name>Fe</name>
        <dbReference type="ChEBI" id="CHEBI:18248"/>
    </ligandPart>
</feature>
<dbReference type="Proteomes" id="UP000664521">
    <property type="component" value="Unassembled WGS sequence"/>
</dbReference>
<proteinExistence type="inferred from homology"/>
<dbReference type="PRINTS" id="PR00465">
    <property type="entry name" value="EP450IV"/>
</dbReference>
<keyword evidence="5 7" id="KW-0408">Iron</keyword>
<reference evidence="8" key="1">
    <citation type="submission" date="2021-03" db="EMBL/GenBank/DDBJ databases">
        <authorList>
            <person name="Tagirdzhanova G."/>
        </authorList>
    </citation>
    <scope>NUCLEOTIDE SEQUENCE</scope>
</reference>
<dbReference type="GO" id="GO:0005506">
    <property type="term" value="F:iron ion binding"/>
    <property type="evidence" value="ECO:0007669"/>
    <property type="project" value="InterPro"/>
</dbReference>
<dbReference type="InterPro" id="IPR050121">
    <property type="entry name" value="Cytochrome_P450_monoxygenase"/>
</dbReference>
<gene>
    <name evidence="8" type="ORF">HETSPECPRED_009704</name>
</gene>
<name>A0A8H3IYY2_9LECA</name>
<dbReference type="Gene3D" id="1.10.630.10">
    <property type="entry name" value="Cytochrome P450"/>
    <property type="match status" value="1"/>
</dbReference>
<evidence type="ECO:0000313" key="9">
    <source>
        <dbReference type="Proteomes" id="UP000664521"/>
    </source>
</evidence>
<keyword evidence="6" id="KW-0503">Monooxygenase</keyword>
<protein>
    <recommendedName>
        <fullName evidence="10">Cytochrome P450</fullName>
    </recommendedName>
</protein>
<dbReference type="InterPro" id="IPR036396">
    <property type="entry name" value="Cyt_P450_sf"/>
</dbReference>
<evidence type="ECO:0000313" key="8">
    <source>
        <dbReference type="EMBL" id="CAF9935225.1"/>
    </source>
</evidence>
<dbReference type="PANTHER" id="PTHR24305">
    <property type="entry name" value="CYTOCHROME P450"/>
    <property type="match status" value="1"/>
</dbReference>
<evidence type="ECO:0008006" key="10">
    <source>
        <dbReference type="Google" id="ProtNLM"/>
    </source>
</evidence>
<dbReference type="PRINTS" id="PR00385">
    <property type="entry name" value="P450"/>
</dbReference>
<keyword evidence="7" id="KW-0349">Heme</keyword>
<keyword evidence="3 7" id="KW-0479">Metal-binding</keyword>
<sequence length="440" mass="50325">MHRKYGPIIRINPHELVIKDPDYYNELYVSASTRKTDAYVHFLAGLNLGEAHVMTVPHDLHRRRRKPLEPFFSKQGIGALEPVLSSLTRRLCDRIDSHKGTSKVIRLNNAFYALTGDVITRICCDEHPDLIEDENFSPSWPDSFKNLSLAAHVVTHFPQILIPILIAPTTLIDWLNPKYKAFRESEAVMRQHVARAKAGKAEGRTYGEGHPTLLRHIAHSEMPVSELDDTRLAREAQVIISAGVHTTSRCLEYIAYHLIEDEKIRFQLQRELEPIMAGYPEKVPSVSQLEKLPYLSGVVKEGLRMADIAMHRLPRVSPEVPLKYKDWIIPKGVAVGMHPRFMNTDPEIYPEPHKFWPDRWVGDIDPRMDRCFVPFVRGSRDCLGKNLAYAELRTVIACLFRPNGPVFELFETDYTDVEPIHDYVVGLPKLNSKGVRVLVH</sequence>
<dbReference type="InterPro" id="IPR001128">
    <property type="entry name" value="Cyt_P450"/>
</dbReference>
<evidence type="ECO:0000256" key="3">
    <source>
        <dbReference type="ARBA" id="ARBA00022723"/>
    </source>
</evidence>
<dbReference type="EMBL" id="CAJPDS010000081">
    <property type="protein sequence ID" value="CAF9935225.1"/>
    <property type="molecule type" value="Genomic_DNA"/>
</dbReference>
<comment type="cofactor">
    <cofactor evidence="1 7">
        <name>heme</name>
        <dbReference type="ChEBI" id="CHEBI:30413"/>
    </cofactor>
</comment>
<keyword evidence="4" id="KW-0560">Oxidoreductase</keyword>
<comment type="caution">
    <text evidence="8">The sequence shown here is derived from an EMBL/GenBank/DDBJ whole genome shotgun (WGS) entry which is preliminary data.</text>
</comment>
<dbReference type="GO" id="GO:0020037">
    <property type="term" value="F:heme binding"/>
    <property type="evidence" value="ECO:0007669"/>
    <property type="project" value="InterPro"/>
</dbReference>
<organism evidence="8 9">
    <name type="scientific">Heterodermia speciosa</name>
    <dbReference type="NCBI Taxonomy" id="116794"/>
    <lineage>
        <taxon>Eukaryota</taxon>
        <taxon>Fungi</taxon>
        <taxon>Dikarya</taxon>
        <taxon>Ascomycota</taxon>
        <taxon>Pezizomycotina</taxon>
        <taxon>Lecanoromycetes</taxon>
        <taxon>OSLEUM clade</taxon>
        <taxon>Lecanoromycetidae</taxon>
        <taxon>Caliciales</taxon>
        <taxon>Physciaceae</taxon>
        <taxon>Heterodermia</taxon>
    </lineage>
</organism>
<comment type="similarity">
    <text evidence="2">Belongs to the cytochrome P450 family.</text>
</comment>
<dbReference type="GO" id="GO:0004497">
    <property type="term" value="F:monooxygenase activity"/>
    <property type="evidence" value="ECO:0007669"/>
    <property type="project" value="UniProtKB-KW"/>
</dbReference>
<evidence type="ECO:0000256" key="2">
    <source>
        <dbReference type="ARBA" id="ARBA00010617"/>
    </source>
</evidence>
<keyword evidence="9" id="KW-1185">Reference proteome</keyword>
<dbReference type="InterPro" id="IPR002403">
    <property type="entry name" value="Cyt_P450_E_grp-IV"/>
</dbReference>
<evidence type="ECO:0000256" key="4">
    <source>
        <dbReference type="ARBA" id="ARBA00023002"/>
    </source>
</evidence>
<dbReference type="PANTHER" id="PTHR24305:SF157">
    <property type="entry name" value="N-ACETYLTRYPTOPHAN 6-HYDROXYLASE IVOC-RELATED"/>
    <property type="match status" value="1"/>
</dbReference>
<dbReference type="OrthoDB" id="3945418at2759"/>
<dbReference type="AlphaFoldDB" id="A0A8H3IYY2"/>
<accession>A0A8H3IYY2</accession>
<dbReference type="SUPFAM" id="SSF48264">
    <property type="entry name" value="Cytochrome P450"/>
    <property type="match status" value="1"/>
</dbReference>
<dbReference type="CDD" id="cd11062">
    <property type="entry name" value="CYP58-like"/>
    <property type="match status" value="1"/>
</dbReference>
<dbReference type="GO" id="GO:0016705">
    <property type="term" value="F:oxidoreductase activity, acting on paired donors, with incorporation or reduction of molecular oxygen"/>
    <property type="evidence" value="ECO:0007669"/>
    <property type="project" value="InterPro"/>
</dbReference>
<dbReference type="Pfam" id="PF00067">
    <property type="entry name" value="p450"/>
    <property type="match status" value="1"/>
</dbReference>
<evidence type="ECO:0000256" key="6">
    <source>
        <dbReference type="ARBA" id="ARBA00023033"/>
    </source>
</evidence>